<organism evidence="2">
    <name type="scientific">Anopheles coluzzii</name>
    <name type="common">African malaria mosquito</name>
    <dbReference type="NCBI Taxonomy" id="1518534"/>
    <lineage>
        <taxon>Eukaryota</taxon>
        <taxon>Metazoa</taxon>
        <taxon>Ecdysozoa</taxon>
        <taxon>Arthropoda</taxon>
        <taxon>Hexapoda</taxon>
        <taxon>Insecta</taxon>
        <taxon>Pterygota</taxon>
        <taxon>Neoptera</taxon>
        <taxon>Endopterygota</taxon>
        <taxon>Diptera</taxon>
        <taxon>Nematocera</taxon>
        <taxon>Culicoidea</taxon>
        <taxon>Culicidae</taxon>
        <taxon>Anophelinae</taxon>
        <taxon>Anopheles</taxon>
    </lineage>
</organism>
<dbReference type="EnsemblMetazoa" id="ACOM034489-RA">
    <property type="protein sequence ID" value="ACOM034489-PA.1"/>
    <property type="gene ID" value="ACOM034489"/>
</dbReference>
<evidence type="ECO:0000256" key="1">
    <source>
        <dbReference type="SAM" id="MobiDB-lite"/>
    </source>
</evidence>
<dbReference type="AlphaFoldDB" id="A0A8W7PMT0"/>
<evidence type="ECO:0000313" key="2">
    <source>
        <dbReference type="EnsemblMetazoa" id="ACOM034489-PA.1"/>
    </source>
</evidence>
<sequence>MVATFHSLGNNVTSYRLALMAARWNGNGAKWLNDGERYRKPISGRATNKDVEKKGWEKVGEKYYGNAQRVTTLASCCTRDSDEGGQSKGGQGKVDSGNRATGNSGT</sequence>
<proteinExistence type="predicted"/>
<accession>A0A8W7PMT0</accession>
<dbReference type="Proteomes" id="UP000075882">
    <property type="component" value="Unassembled WGS sequence"/>
</dbReference>
<protein>
    <submittedName>
        <fullName evidence="2">Uncharacterized protein</fullName>
    </submittedName>
</protein>
<name>A0A8W7PMT0_ANOCL</name>
<reference evidence="2" key="1">
    <citation type="submission" date="2022-08" db="UniProtKB">
        <authorList>
            <consortium name="EnsemblMetazoa"/>
        </authorList>
    </citation>
    <scope>IDENTIFICATION</scope>
</reference>
<feature type="region of interest" description="Disordered" evidence="1">
    <location>
        <begin position="78"/>
        <end position="106"/>
    </location>
</feature>